<organism evidence="2 3">
    <name type="scientific">Arabidopsis thaliana x Arabidopsis arenosa</name>
    <dbReference type="NCBI Taxonomy" id="1240361"/>
    <lineage>
        <taxon>Eukaryota</taxon>
        <taxon>Viridiplantae</taxon>
        <taxon>Streptophyta</taxon>
        <taxon>Embryophyta</taxon>
        <taxon>Tracheophyta</taxon>
        <taxon>Spermatophyta</taxon>
        <taxon>Magnoliopsida</taxon>
        <taxon>eudicotyledons</taxon>
        <taxon>Gunneridae</taxon>
        <taxon>Pentapetalae</taxon>
        <taxon>rosids</taxon>
        <taxon>malvids</taxon>
        <taxon>Brassicales</taxon>
        <taxon>Brassicaceae</taxon>
        <taxon>Camelineae</taxon>
        <taxon>Arabidopsis</taxon>
    </lineage>
</organism>
<accession>A0A8T1Z0R7</accession>
<proteinExistence type="predicted"/>
<comment type="caution">
    <text evidence="2">The sequence shown here is derived from an EMBL/GenBank/DDBJ whole genome shotgun (WGS) entry which is preliminary data.</text>
</comment>
<sequence length="58" mass="6531">MIRFVYVCVLAGLVIAKDEKKAISLSYIKLVMDLDKLKTFPWGLHTFDVYAVSAALKP</sequence>
<dbReference type="Proteomes" id="UP000694240">
    <property type="component" value="Chromosome 11"/>
</dbReference>
<evidence type="ECO:0000256" key="1">
    <source>
        <dbReference type="SAM" id="SignalP"/>
    </source>
</evidence>
<protein>
    <recommendedName>
        <fullName evidence="4">DUF1985 domain-containing protein</fullName>
    </recommendedName>
</protein>
<gene>
    <name evidence="2" type="ORF">ISN45_Aa06g029720</name>
</gene>
<reference evidence="2 3" key="1">
    <citation type="submission" date="2020-12" db="EMBL/GenBank/DDBJ databases">
        <title>Concerted genomic and epigenomic changes stabilize Arabidopsis allopolyploids.</title>
        <authorList>
            <person name="Chen Z."/>
        </authorList>
    </citation>
    <scope>NUCLEOTIDE SEQUENCE [LARGE SCALE GENOMIC DNA]</scope>
    <source>
        <strain evidence="2">Allo738</strain>
        <tissue evidence="2">Leaf</tissue>
    </source>
</reference>
<evidence type="ECO:0000313" key="3">
    <source>
        <dbReference type="Proteomes" id="UP000694240"/>
    </source>
</evidence>
<keyword evidence="1" id="KW-0732">Signal</keyword>
<keyword evidence="3" id="KW-1185">Reference proteome</keyword>
<name>A0A8T1Z0R7_9BRAS</name>
<feature type="chain" id="PRO_5035885971" description="DUF1985 domain-containing protein" evidence="1">
    <location>
        <begin position="17"/>
        <end position="58"/>
    </location>
</feature>
<feature type="signal peptide" evidence="1">
    <location>
        <begin position="1"/>
        <end position="16"/>
    </location>
</feature>
<evidence type="ECO:0000313" key="2">
    <source>
        <dbReference type="EMBL" id="KAG7552371.1"/>
    </source>
</evidence>
<dbReference type="AlphaFoldDB" id="A0A8T1Z0R7"/>
<dbReference type="EMBL" id="JAEFBK010000011">
    <property type="protein sequence ID" value="KAG7552371.1"/>
    <property type="molecule type" value="Genomic_DNA"/>
</dbReference>
<evidence type="ECO:0008006" key="4">
    <source>
        <dbReference type="Google" id="ProtNLM"/>
    </source>
</evidence>